<dbReference type="RefSeq" id="WP_222940176.1">
    <property type="nucleotide sequence ID" value="NZ_JACTAB010000005.1"/>
</dbReference>
<dbReference type="InterPro" id="IPR021466">
    <property type="entry name" value="Put_rhamnosyl_transferase"/>
</dbReference>
<sequence>MAFRLKQIDYFWKKNMIFEHYLITRFNLKNPKWKFTKNNELLLNDQWMDERIELFANFCLPSVVAQTNKNFKWLLYFDTNTSEKHKAQIAQLIQPHSFIEAYYIDGMPMLVESIRNYITTNVKSEYLITSRIDNDDSISKHFIETIQSKFGQQEHLAVDVTAGYTLNLSPVMIGKKEHLFNPFMSLIEKSANAKTVWFYDHNMWKKEKNIIHLSSPRLWMSNIHEKNKVNEFDGYGNVSWAKVSEDFILSPEKNAEIAAKIIPQSKWWYLSFKNQLYVNFGFYLKLIKKKLGLYKIK</sequence>
<reference evidence="1 2" key="1">
    <citation type="submission" date="2024-04" db="EMBL/GenBank/DDBJ databases">
        <title>draft genome sequnece of Flavobacterium buctense JCM 30750.</title>
        <authorList>
            <person name="Kim D.-U."/>
        </authorList>
    </citation>
    <scope>NUCLEOTIDE SEQUENCE [LARGE SCALE GENOMIC DNA]</scope>
    <source>
        <strain evidence="1 2">JCM 30750</strain>
    </source>
</reference>
<gene>
    <name evidence="1" type="ORF">WMW71_07285</name>
</gene>
<organism evidence="1 2">
    <name type="scientific">Flavobacterium buctense</name>
    <dbReference type="NCBI Taxonomy" id="1648146"/>
    <lineage>
        <taxon>Bacteria</taxon>
        <taxon>Pseudomonadati</taxon>
        <taxon>Bacteroidota</taxon>
        <taxon>Flavobacteriia</taxon>
        <taxon>Flavobacteriales</taxon>
        <taxon>Flavobacteriaceae</taxon>
        <taxon>Flavobacterium</taxon>
    </lineage>
</organism>
<accession>A0ABU9E0Q7</accession>
<evidence type="ECO:0000313" key="1">
    <source>
        <dbReference type="EMBL" id="MEK8180141.1"/>
    </source>
</evidence>
<keyword evidence="2" id="KW-1185">Reference proteome</keyword>
<dbReference type="EMBL" id="JBBPCB010000004">
    <property type="protein sequence ID" value="MEK8180141.1"/>
    <property type="molecule type" value="Genomic_DNA"/>
</dbReference>
<evidence type="ECO:0000313" key="2">
    <source>
        <dbReference type="Proteomes" id="UP001491349"/>
    </source>
</evidence>
<comment type="caution">
    <text evidence="1">The sequence shown here is derived from an EMBL/GenBank/DDBJ whole genome shotgun (WGS) entry which is preliminary data.</text>
</comment>
<protein>
    <submittedName>
        <fullName evidence="1">Glycosyltransferase</fullName>
    </submittedName>
</protein>
<name>A0ABU9E0Q7_9FLAO</name>
<dbReference type="Proteomes" id="UP001491349">
    <property type="component" value="Unassembled WGS sequence"/>
</dbReference>
<proteinExistence type="predicted"/>
<dbReference type="Pfam" id="PF11316">
    <property type="entry name" value="Rhamno_transf"/>
    <property type="match status" value="1"/>
</dbReference>